<evidence type="ECO:0000256" key="2">
    <source>
        <dbReference type="ARBA" id="ARBA00005581"/>
    </source>
</evidence>
<evidence type="ECO:0000256" key="3">
    <source>
        <dbReference type="ARBA" id="ARBA00022471"/>
    </source>
</evidence>
<organism evidence="7">
    <name type="scientific">Brassica oleracea</name>
    <name type="common">Wild cabbage</name>
    <dbReference type="NCBI Taxonomy" id="3712"/>
    <lineage>
        <taxon>Eukaryota</taxon>
        <taxon>Viridiplantae</taxon>
        <taxon>Streptophyta</taxon>
        <taxon>Embryophyta</taxon>
        <taxon>Tracheophyta</taxon>
        <taxon>Spermatophyta</taxon>
        <taxon>Magnoliopsida</taxon>
        <taxon>eudicotyledons</taxon>
        <taxon>Gunneridae</taxon>
        <taxon>Pentapetalae</taxon>
        <taxon>rosids</taxon>
        <taxon>malvids</taxon>
        <taxon>Brassicales</taxon>
        <taxon>Brassicaceae</taxon>
        <taxon>Brassiceae</taxon>
        <taxon>Brassica</taxon>
    </lineage>
</organism>
<comment type="similarity">
    <text evidence="2">Belongs to the plant self-incompatibility (S1) protein family.</text>
</comment>
<keyword evidence="3" id="KW-0713">Self-incompatibility</keyword>
<protein>
    <submittedName>
        <fullName evidence="7">Uncharacterized protein</fullName>
    </submittedName>
</protein>
<feature type="signal peptide" evidence="6">
    <location>
        <begin position="1"/>
        <end position="20"/>
    </location>
</feature>
<dbReference type="AlphaFoldDB" id="A0A3P6DJM2"/>
<evidence type="ECO:0000313" key="7">
    <source>
        <dbReference type="EMBL" id="VDD23701.1"/>
    </source>
</evidence>
<dbReference type="Pfam" id="PF05938">
    <property type="entry name" value="Self-incomp_S1"/>
    <property type="match status" value="1"/>
</dbReference>
<dbReference type="GO" id="GO:0005576">
    <property type="term" value="C:extracellular region"/>
    <property type="evidence" value="ECO:0007669"/>
    <property type="project" value="UniProtKB-SubCell"/>
</dbReference>
<dbReference type="GO" id="GO:0060320">
    <property type="term" value="P:rejection of self pollen"/>
    <property type="evidence" value="ECO:0007669"/>
    <property type="project" value="UniProtKB-KW"/>
</dbReference>
<sequence length="148" mass="17408">MNNFIVFLFVITICFGLSEACAESRLVFKNELGKDNIFHVKCQSYNPSINHGQINIQPDRYHIFFFVSAKERTTYYCNLFYRLPKDPNNTRPQENHYENLQAFSAGTRSNKCGQYREWCARHDGIYFRRDATKPLGHVLNWTTREPVG</sequence>
<proteinExistence type="inferred from homology"/>
<keyword evidence="5 6" id="KW-0732">Signal</keyword>
<evidence type="ECO:0000256" key="6">
    <source>
        <dbReference type="SAM" id="SignalP"/>
    </source>
</evidence>
<gene>
    <name evidence="7" type="ORF">BOLC2T09634H</name>
</gene>
<feature type="chain" id="PRO_5036485500" evidence="6">
    <location>
        <begin position="21"/>
        <end position="148"/>
    </location>
</feature>
<reference evidence="7" key="1">
    <citation type="submission" date="2018-11" db="EMBL/GenBank/DDBJ databases">
        <authorList>
            <consortium name="Genoscope - CEA"/>
            <person name="William W."/>
        </authorList>
    </citation>
    <scope>NUCLEOTIDE SEQUENCE</scope>
</reference>
<evidence type="ECO:0000256" key="5">
    <source>
        <dbReference type="ARBA" id="ARBA00022729"/>
    </source>
</evidence>
<dbReference type="InterPro" id="IPR010264">
    <property type="entry name" value="Self-incomp_S1"/>
</dbReference>
<name>A0A3P6DJM2_BRAOL</name>
<comment type="subcellular location">
    <subcellularLocation>
        <location evidence="1">Secreted</location>
    </subcellularLocation>
</comment>
<evidence type="ECO:0000256" key="1">
    <source>
        <dbReference type="ARBA" id="ARBA00004613"/>
    </source>
</evidence>
<accession>A0A3P6DJM2</accession>
<evidence type="ECO:0000256" key="4">
    <source>
        <dbReference type="ARBA" id="ARBA00022525"/>
    </source>
</evidence>
<dbReference type="EMBL" id="LR031874">
    <property type="protein sequence ID" value="VDD23701.1"/>
    <property type="molecule type" value="Genomic_DNA"/>
</dbReference>
<keyword evidence="4" id="KW-0964">Secreted</keyword>